<dbReference type="Pfam" id="PF00001">
    <property type="entry name" value="7tm_1"/>
    <property type="match status" value="1"/>
</dbReference>
<organism evidence="11 12">
    <name type="scientific">Cryptolaemus montrouzieri</name>
    <dbReference type="NCBI Taxonomy" id="559131"/>
    <lineage>
        <taxon>Eukaryota</taxon>
        <taxon>Metazoa</taxon>
        <taxon>Ecdysozoa</taxon>
        <taxon>Arthropoda</taxon>
        <taxon>Hexapoda</taxon>
        <taxon>Insecta</taxon>
        <taxon>Pterygota</taxon>
        <taxon>Neoptera</taxon>
        <taxon>Endopterygota</taxon>
        <taxon>Coleoptera</taxon>
        <taxon>Polyphaga</taxon>
        <taxon>Cucujiformia</taxon>
        <taxon>Coccinelloidea</taxon>
        <taxon>Coccinellidae</taxon>
        <taxon>Scymninae</taxon>
        <taxon>Scymnini</taxon>
        <taxon>Cryptolaemus</taxon>
    </lineage>
</organism>
<keyword evidence="4 9" id="KW-1133">Transmembrane helix</keyword>
<sequence length="122" mass="13864">MPTPYQKVKFPDINKTITICTPFPNTTTSKTYVKYNVVIKSLVYYIIPLCIIASFYVLMAIRLQASAKEMPGENKGMQGIAQARARRHVARMVLIFVFCKYIFKLASIVKSDVMNDGEFGQQ</sequence>
<dbReference type="GO" id="GO:0016020">
    <property type="term" value="C:membrane"/>
    <property type="evidence" value="ECO:0007669"/>
    <property type="project" value="UniProtKB-SubCell"/>
</dbReference>
<keyword evidence="5" id="KW-0297">G-protein coupled receptor</keyword>
<feature type="domain" description="G-protein coupled receptors family 1 profile" evidence="10">
    <location>
        <begin position="1"/>
        <end position="122"/>
    </location>
</feature>
<dbReference type="PANTHER" id="PTHR45695:SF24">
    <property type="entry name" value="NEUROPEPTIDE CCHAMIDE-2 RECEPTOR"/>
    <property type="match status" value="1"/>
</dbReference>
<evidence type="ECO:0000256" key="7">
    <source>
        <dbReference type="ARBA" id="ARBA00023170"/>
    </source>
</evidence>
<evidence type="ECO:0000256" key="9">
    <source>
        <dbReference type="SAM" id="Phobius"/>
    </source>
</evidence>
<evidence type="ECO:0000256" key="6">
    <source>
        <dbReference type="ARBA" id="ARBA00023136"/>
    </source>
</evidence>
<reference evidence="11 12" key="1">
    <citation type="journal article" date="2021" name="BMC Biol.">
        <title>Horizontally acquired antibacterial genes associated with adaptive radiation of ladybird beetles.</title>
        <authorList>
            <person name="Li H.S."/>
            <person name="Tang X.F."/>
            <person name="Huang Y.H."/>
            <person name="Xu Z.Y."/>
            <person name="Chen M.L."/>
            <person name="Du X.Y."/>
            <person name="Qiu B.Y."/>
            <person name="Chen P.T."/>
            <person name="Zhang W."/>
            <person name="Slipinski A."/>
            <person name="Escalona H.E."/>
            <person name="Waterhouse R.M."/>
            <person name="Zwick A."/>
            <person name="Pang H."/>
        </authorList>
    </citation>
    <scope>NUCLEOTIDE SEQUENCE [LARGE SCALE GENOMIC DNA]</scope>
    <source>
        <strain evidence="11">SYSU2018</strain>
    </source>
</reference>
<proteinExistence type="inferred from homology"/>
<dbReference type="AlphaFoldDB" id="A0ABD2N1S4"/>
<evidence type="ECO:0000313" key="12">
    <source>
        <dbReference type="Proteomes" id="UP001516400"/>
    </source>
</evidence>
<protein>
    <recommendedName>
        <fullName evidence="10">G-protein coupled receptors family 1 profile domain-containing protein</fullName>
    </recommendedName>
</protein>
<dbReference type="Gene3D" id="1.20.1070.10">
    <property type="entry name" value="Rhodopsin 7-helix transmembrane proteins"/>
    <property type="match status" value="1"/>
</dbReference>
<feature type="transmembrane region" description="Helical" evidence="9">
    <location>
        <begin position="89"/>
        <end position="109"/>
    </location>
</feature>
<feature type="transmembrane region" description="Helical" evidence="9">
    <location>
        <begin position="42"/>
        <end position="61"/>
    </location>
</feature>
<keyword evidence="6 9" id="KW-0472">Membrane</keyword>
<evidence type="ECO:0000256" key="2">
    <source>
        <dbReference type="ARBA" id="ARBA00010663"/>
    </source>
</evidence>
<dbReference type="InterPro" id="IPR017452">
    <property type="entry name" value="GPCR_Rhodpsn_7TM"/>
</dbReference>
<evidence type="ECO:0000256" key="5">
    <source>
        <dbReference type="ARBA" id="ARBA00023040"/>
    </source>
</evidence>
<dbReference type="PANTHER" id="PTHR45695">
    <property type="entry name" value="LEUCOKININ RECEPTOR-RELATED"/>
    <property type="match status" value="1"/>
</dbReference>
<dbReference type="InterPro" id="IPR000276">
    <property type="entry name" value="GPCR_Rhodpsn"/>
</dbReference>
<comment type="similarity">
    <text evidence="2">Belongs to the G-protein coupled receptor 1 family.</text>
</comment>
<evidence type="ECO:0000256" key="3">
    <source>
        <dbReference type="ARBA" id="ARBA00022692"/>
    </source>
</evidence>
<evidence type="ECO:0000256" key="8">
    <source>
        <dbReference type="ARBA" id="ARBA00023224"/>
    </source>
</evidence>
<dbReference type="PROSITE" id="PS50262">
    <property type="entry name" value="G_PROTEIN_RECEP_F1_2"/>
    <property type="match status" value="1"/>
</dbReference>
<dbReference type="GO" id="GO:0004930">
    <property type="term" value="F:G protein-coupled receptor activity"/>
    <property type="evidence" value="ECO:0007669"/>
    <property type="project" value="UniProtKB-KW"/>
</dbReference>
<evidence type="ECO:0000313" key="11">
    <source>
        <dbReference type="EMBL" id="KAL3272477.1"/>
    </source>
</evidence>
<evidence type="ECO:0000259" key="10">
    <source>
        <dbReference type="PROSITE" id="PS50262"/>
    </source>
</evidence>
<dbReference type="Proteomes" id="UP001516400">
    <property type="component" value="Unassembled WGS sequence"/>
</dbReference>
<keyword evidence="12" id="KW-1185">Reference proteome</keyword>
<evidence type="ECO:0000256" key="1">
    <source>
        <dbReference type="ARBA" id="ARBA00004141"/>
    </source>
</evidence>
<comment type="subcellular location">
    <subcellularLocation>
        <location evidence="1">Membrane</location>
        <topology evidence="1">Multi-pass membrane protein</topology>
    </subcellularLocation>
</comment>
<comment type="caution">
    <text evidence="11">The sequence shown here is derived from an EMBL/GenBank/DDBJ whole genome shotgun (WGS) entry which is preliminary data.</text>
</comment>
<dbReference type="SUPFAM" id="SSF81321">
    <property type="entry name" value="Family A G protein-coupled receptor-like"/>
    <property type="match status" value="1"/>
</dbReference>
<name>A0ABD2N1S4_9CUCU</name>
<keyword evidence="8" id="KW-0807">Transducer</keyword>
<keyword evidence="7" id="KW-0675">Receptor</keyword>
<accession>A0ABD2N1S4</accession>
<gene>
    <name evidence="11" type="ORF">HHI36_013957</name>
</gene>
<evidence type="ECO:0000256" key="4">
    <source>
        <dbReference type="ARBA" id="ARBA00022989"/>
    </source>
</evidence>
<keyword evidence="3 9" id="KW-0812">Transmembrane</keyword>
<dbReference type="EMBL" id="JABFTP020000062">
    <property type="protein sequence ID" value="KAL3272477.1"/>
    <property type="molecule type" value="Genomic_DNA"/>
</dbReference>